<dbReference type="AlphaFoldDB" id="A0A9W7DMJ3"/>
<dbReference type="EMBL" id="BRXZ01000607">
    <property type="protein sequence ID" value="GMH48558.1"/>
    <property type="molecule type" value="Genomic_DNA"/>
</dbReference>
<gene>
    <name evidence="1" type="ORF">TrRE_jg143</name>
</gene>
<evidence type="ECO:0000313" key="2">
    <source>
        <dbReference type="Proteomes" id="UP001165082"/>
    </source>
</evidence>
<keyword evidence="2" id="KW-1185">Reference proteome</keyword>
<comment type="caution">
    <text evidence="1">The sequence shown here is derived from an EMBL/GenBank/DDBJ whole genome shotgun (WGS) entry which is preliminary data.</text>
</comment>
<evidence type="ECO:0000313" key="1">
    <source>
        <dbReference type="EMBL" id="GMH48558.1"/>
    </source>
</evidence>
<organism evidence="1 2">
    <name type="scientific">Triparma retinervis</name>
    <dbReference type="NCBI Taxonomy" id="2557542"/>
    <lineage>
        <taxon>Eukaryota</taxon>
        <taxon>Sar</taxon>
        <taxon>Stramenopiles</taxon>
        <taxon>Ochrophyta</taxon>
        <taxon>Bolidophyceae</taxon>
        <taxon>Parmales</taxon>
        <taxon>Triparmaceae</taxon>
        <taxon>Triparma</taxon>
    </lineage>
</organism>
<dbReference type="Proteomes" id="UP001165082">
    <property type="component" value="Unassembled WGS sequence"/>
</dbReference>
<accession>A0A9W7DMJ3</accession>
<reference evidence="1" key="1">
    <citation type="submission" date="2022-07" db="EMBL/GenBank/DDBJ databases">
        <title>Genome analysis of Parmales, a sister group of diatoms, reveals the evolutionary specialization of diatoms from phago-mixotrophs to photoautotrophs.</title>
        <authorList>
            <person name="Ban H."/>
            <person name="Sato S."/>
            <person name="Yoshikawa S."/>
            <person name="Kazumasa Y."/>
            <person name="Nakamura Y."/>
            <person name="Ichinomiya M."/>
            <person name="Saitoh K."/>
            <person name="Sato N."/>
            <person name="Blanc-Mathieu R."/>
            <person name="Endo H."/>
            <person name="Kuwata A."/>
            <person name="Ogata H."/>
        </authorList>
    </citation>
    <scope>NUCLEOTIDE SEQUENCE</scope>
</reference>
<protein>
    <submittedName>
        <fullName evidence="1">Uncharacterized protein</fullName>
    </submittedName>
</protein>
<name>A0A9W7DMJ3_9STRA</name>
<feature type="non-terminal residue" evidence="1">
    <location>
        <position position="1"/>
    </location>
</feature>
<sequence>RNSAAITGAVAGGITDGGKGAEGFMEGIRGLGGVEEVGRGVVEAVERGGFEGGVKEGFPHLGLAAVGAGGVNGAWEGLRRWMVEGGVRAGLVEAAFLIAAVGVAKLGKVRGGEDVLGWERVEEIEDIGALVYLGVFADFNEFDEGEGEGWVRDDNRHVTILHRSKVKGFSGGRDIPFGKVRVAVGDLRENDMYRVGRVRLEGRSDLVQIAAAVGQTLHVTLRRREGSEARGSVELLGAAEGAGEGKYKTVEGYVGVCLEMPDGGGRVVCRDMEEVERALCAGGRGS</sequence>
<proteinExistence type="predicted"/>